<evidence type="ECO:0000259" key="2">
    <source>
        <dbReference type="Pfam" id="PF11350"/>
    </source>
</evidence>
<evidence type="ECO:0000256" key="1">
    <source>
        <dbReference type="SAM" id="MobiDB-lite"/>
    </source>
</evidence>
<feature type="compositionally biased region" description="Low complexity" evidence="1">
    <location>
        <begin position="63"/>
        <end position="81"/>
    </location>
</feature>
<gene>
    <name evidence="3" type="ORF">GCM10009867_09470</name>
</gene>
<feature type="region of interest" description="Disordered" evidence="1">
    <location>
        <begin position="46"/>
        <end position="104"/>
    </location>
</feature>
<proteinExistence type="predicted"/>
<comment type="caution">
    <text evidence="3">The sequence shown here is derived from an EMBL/GenBank/DDBJ whole genome shotgun (WGS) entry which is preliminary data.</text>
</comment>
<organism evidence="3 4">
    <name type="scientific">Pedococcus aerophilus</name>
    <dbReference type="NCBI Taxonomy" id="436356"/>
    <lineage>
        <taxon>Bacteria</taxon>
        <taxon>Bacillati</taxon>
        <taxon>Actinomycetota</taxon>
        <taxon>Actinomycetes</taxon>
        <taxon>Micrococcales</taxon>
        <taxon>Intrasporangiaceae</taxon>
        <taxon>Pedococcus</taxon>
    </lineage>
</organism>
<name>A0ABN3UH91_9MICO</name>
<dbReference type="Pfam" id="PF11350">
    <property type="entry name" value="DUF3152"/>
    <property type="match status" value="1"/>
</dbReference>
<reference evidence="4" key="1">
    <citation type="journal article" date="2019" name="Int. J. Syst. Evol. Microbiol.">
        <title>The Global Catalogue of Microorganisms (GCM) 10K type strain sequencing project: providing services to taxonomists for standard genome sequencing and annotation.</title>
        <authorList>
            <consortium name="The Broad Institute Genomics Platform"/>
            <consortium name="The Broad Institute Genome Sequencing Center for Infectious Disease"/>
            <person name="Wu L."/>
            <person name="Ma J."/>
        </authorList>
    </citation>
    <scope>NUCLEOTIDE SEQUENCE [LARGE SCALE GENOMIC DNA]</scope>
    <source>
        <strain evidence="4">JCM 16378</strain>
    </source>
</reference>
<feature type="domain" description="DUF3152" evidence="2">
    <location>
        <begin position="93"/>
        <end position="267"/>
    </location>
</feature>
<dbReference type="InterPro" id="IPR022603">
    <property type="entry name" value="DUF3152"/>
</dbReference>
<dbReference type="SUPFAM" id="SSF55486">
    <property type="entry name" value="Metalloproteases ('zincins'), catalytic domain"/>
    <property type="match status" value="1"/>
</dbReference>
<dbReference type="Proteomes" id="UP001501326">
    <property type="component" value="Unassembled WGS sequence"/>
</dbReference>
<feature type="region of interest" description="Disordered" evidence="1">
    <location>
        <begin position="1"/>
        <end position="21"/>
    </location>
</feature>
<keyword evidence="4" id="KW-1185">Reference proteome</keyword>
<accession>A0ABN3UH91</accession>
<sequence>MSTPGQAAQRPSSHRQRVSRQVRLRRTVAVATALVLLGSIGYRQVTKDDGDPVRAVPAAAQGSSATSPAAKPSATSSATNAEDGSPTTETTAPDAKSVPQNGNGKITVVAVPEVKAATSGRTVRYTVEIEGGLGVDPAAVASTVQSVLLDSRGWQKIDGIRFVNVTPAEEERGAQVDIRVTLASPGLTDKLCAPMRTLSQVSCWNGERSVLNLRRWVLGDDSYGADVARYREYQVNHEVGHGLGHQHRSCPAPGERAPVMVQQTLSLGGCKPWPYPSGA</sequence>
<dbReference type="EMBL" id="BAAARN010000001">
    <property type="protein sequence ID" value="GAA2732793.1"/>
    <property type="molecule type" value="Genomic_DNA"/>
</dbReference>
<dbReference type="RefSeq" id="WP_344190766.1">
    <property type="nucleotide sequence ID" value="NZ_BAAARN010000001.1"/>
</dbReference>
<evidence type="ECO:0000313" key="4">
    <source>
        <dbReference type="Proteomes" id="UP001501326"/>
    </source>
</evidence>
<feature type="compositionally biased region" description="Basic residues" evidence="1">
    <location>
        <begin position="12"/>
        <end position="21"/>
    </location>
</feature>
<protein>
    <submittedName>
        <fullName evidence="3">DUF3152 domain-containing protein</fullName>
    </submittedName>
</protein>
<evidence type="ECO:0000313" key="3">
    <source>
        <dbReference type="EMBL" id="GAA2732793.1"/>
    </source>
</evidence>